<evidence type="ECO:0000256" key="3">
    <source>
        <dbReference type="ARBA" id="ARBA00023163"/>
    </source>
</evidence>
<feature type="domain" description="HTH asnC-type" evidence="4">
    <location>
        <begin position="7"/>
        <end position="81"/>
    </location>
</feature>
<dbReference type="PROSITE" id="PS50956">
    <property type="entry name" value="HTH_ASNC_2"/>
    <property type="match status" value="1"/>
</dbReference>
<organism evidence="5 6">
    <name type="scientific">Pacificimonas pallii</name>
    <dbReference type="NCBI Taxonomy" id="2827236"/>
    <lineage>
        <taxon>Bacteria</taxon>
        <taxon>Pseudomonadati</taxon>
        <taxon>Pseudomonadota</taxon>
        <taxon>Alphaproteobacteria</taxon>
        <taxon>Sphingomonadales</taxon>
        <taxon>Sphingosinicellaceae</taxon>
        <taxon>Pacificimonas</taxon>
    </lineage>
</organism>
<keyword evidence="1" id="KW-0805">Transcription regulation</keyword>
<dbReference type="InterPro" id="IPR000485">
    <property type="entry name" value="AsnC-type_HTH_dom"/>
</dbReference>
<dbReference type="Proteomes" id="UP000722336">
    <property type="component" value="Unassembled WGS sequence"/>
</dbReference>
<evidence type="ECO:0000256" key="2">
    <source>
        <dbReference type="ARBA" id="ARBA00023125"/>
    </source>
</evidence>
<dbReference type="Pfam" id="PF01037">
    <property type="entry name" value="AsnC_trans_reg"/>
    <property type="match status" value="1"/>
</dbReference>
<evidence type="ECO:0000313" key="6">
    <source>
        <dbReference type="Proteomes" id="UP000722336"/>
    </source>
</evidence>
<dbReference type="SMART" id="SM00344">
    <property type="entry name" value="HTH_ASNC"/>
    <property type="match status" value="1"/>
</dbReference>
<reference evidence="5 6" key="1">
    <citation type="submission" date="2021-04" db="EMBL/GenBank/DDBJ databases">
        <authorList>
            <person name="Pira H."/>
            <person name="Risdian C."/>
            <person name="Wink J."/>
        </authorList>
    </citation>
    <scope>NUCLEOTIDE SEQUENCE [LARGE SCALE GENOMIC DNA]</scope>
    <source>
        <strain evidence="5 6">WHA3</strain>
    </source>
</reference>
<evidence type="ECO:0000256" key="1">
    <source>
        <dbReference type="ARBA" id="ARBA00023015"/>
    </source>
</evidence>
<proteinExistence type="predicted"/>
<keyword evidence="2" id="KW-0238">DNA-binding</keyword>
<gene>
    <name evidence="5" type="ORF">KCG44_00770</name>
</gene>
<name>A0ABS6SA85_9SPHN</name>
<dbReference type="Pfam" id="PF13404">
    <property type="entry name" value="HTH_AsnC-type"/>
    <property type="match status" value="1"/>
</dbReference>
<accession>A0ABS6SA85</accession>
<keyword evidence="6" id="KW-1185">Reference proteome</keyword>
<evidence type="ECO:0000259" key="4">
    <source>
        <dbReference type="PROSITE" id="PS50956"/>
    </source>
</evidence>
<protein>
    <submittedName>
        <fullName evidence="5">Lrp/AsnC family transcriptional regulator</fullName>
    </submittedName>
</protein>
<dbReference type="RefSeq" id="WP_218443592.1">
    <property type="nucleotide sequence ID" value="NZ_JAGSPA010000001.1"/>
</dbReference>
<sequence>MSKRQRLDKLDHKILDLLIKDGRVSRAALGQEVGLSQTPCFERIKKMERRNVISGCHAAVELPKVTEVLIIVVAVEILDYTPSRASAFVAYVQDMPEVIGVQSVLGAFDFYLQVAARNIDHYQRIMQRLLSADGFEIDYRSYPVSATHKSPQNLELLALLNAFEQDEAEASTTERDP</sequence>
<dbReference type="InterPro" id="IPR019887">
    <property type="entry name" value="Tscrpt_reg_AsnC/Lrp_C"/>
</dbReference>
<comment type="caution">
    <text evidence="5">The sequence shown here is derived from an EMBL/GenBank/DDBJ whole genome shotgun (WGS) entry which is preliminary data.</text>
</comment>
<keyword evidence="3" id="KW-0804">Transcription</keyword>
<dbReference type="PANTHER" id="PTHR30154:SF34">
    <property type="entry name" value="TRANSCRIPTIONAL REGULATOR AZLB"/>
    <property type="match status" value="1"/>
</dbReference>
<dbReference type="InterPro" id="IPR019888">
    <property type="entry name" value="Tscrpt_reg_AsnC-like"/>
</dbReference>
<evidence type="ECO:0000313" key="5">
    <source>
        <dbReference type="EMBL" id="MBV7255308.1"/>
    </source>
</evidence>
<dbReference type="EMBL" id="JAGSPA010000001">
    <property type="protein sequence ID" value="MBV7255308.1"/>
    <property type="molecule type" value="Genomic_DNA"/>
</dbReference>
<dbReference type="PANTHER" id="PTHR30154">
    <property type="entry name" value="LEUCINE-RESPONSIVE REGULATORY PROTEIN"/>
    <property type="match status" value="1"/>
</dbReference>